<evidence type="ECO:0000256" key="1">
    <source>
        <dbReference type="SAM" id="MobiDB-lite"/>
    </source>
</evidence>
<dbReference type="Gene3D" id="2.40.10.10">
    <property type="entry name" value="Trypsin-like serine proteases"/>
    <property type="match status" value="1"/>
</dbReference>
<dbReference type="EMBL" id="CAICTM010001900">
    <property type="protein sequence ID" value="CAB9526864.1"/>
    <property type="molecule type" value="Genomic_DNA"/>
</dbReference>
<reference evidence="2" key="1">
    <citation type="submission" date="2020-06" db="EMBL/GenBank/DDBJ databases">
        <authorList>
            <consortium name="Plant Systems Biology data submission"/>
        </authorList>
    </citation>
    <scope>NUCLEOTIDE SEQUENCE</scope>
    <source>
        <strain evidence="2">D6</strain>
    </source>
</reference>
<evidence type="ECO:0000313" key="2">
    <source>
        <dbReference type="EMBL" id="CAB9526864.1"/>
    </source>
</evidence>
<evidence type="ECO:0000313" key="3">
    <source>
        <dbReference type="Proteomes" id="UP001153069"/>
    </source>
</evidence>
<dbReference type="InterPro" id="IPR043504">
    <property type="entry name" value="Peptidase_S1_PA_chymotrypsin"/>
</dbReference>
<organism evidence="2 3">
    <name type="scientific">Seminavis robusta</name>
    <dbReference type="NCBI Taxonomy" id="568900"/>
    <lineage>
        <taxon>Eukaryota</taxon>
        <taxon>Sar</taxon>
        <taxon>Stramenopiles</taxon>
        <taxon>Ochrophyta</taxon>
        <taxon>Bacillariophyta</taxon>
        <taxon>Bacillariophyceae</taxon>
        <taxon>Bacillariophycidae</taxon>
        <taxon>Naviculales</taxon>
        <taxon>Naviculaceae</taxon>
        <taxon>Seminavis</taxon>
    </lineage>
</organism>
<keyword evidence="3" id="KW-1185">Reference proteome</keyword>
<feature type="region of interest" description="Disordered" evidence="1">
    <location>
        <begin position="1"/>
        <end position="41"/>
    </location>
</feature>
<comment type="caution">
    <text evidence="2">The sequence shown here is derived from an EMBL/GenBank/DDBJ whole genome shotgun (WGS) entry which is preliminary data.</text>
</comment>
<name>A0A9N8EWG0_9STRA</name>
<dbReference type="Proteomes" id="UP001153069">
    <property type="component" value="Unassembled WGS sequence"/>
</dbReference>
<gene>
    <name evidence="2" type="ORF">SEMRO_1902_G304400.1</name>
</gene>
<protein>
    <submittedName>
        <fullName evidence="2">Uncharacterized protein</fullName>
    </submittedName>
</protein>
<sequence>MTPTKSNSDIDAIVGNVNGNSAKERSPPGMTHFPGKNRSSPERIVDKRRRLHEMGQQCRLFPDSNHLMPFGVCVRNMDKLSDVASVLLKHSISFELLMSVCKSPLENSYRSAVGQACIIRTAKGIVMATVQHNFCHETNKEQHREDFQVASLKSPTNANVSISMVQQRSWVWDFDSTPKPEPFTFGDENGQEGWKYGMELQFIDLAIENAPVREFLQNNISAFDVVSAEFLLKEGMEVGILAHSCTDLLAKTMQESLGSCVKGGEDGNEEKTEQAYEAQVGDTFITVGEIAFVGDEHVEYRVNTVPGFSGAPVFLLGGDEDNDMKIIAVHAGHSEERGTNFGFLVADKGMKIQRDAGSSV</sequence>
<proteinExistence type="predicted"/>
<dbReference type="AlphaFoldDB" id="A0A9N8EWG0"/>
<accession>A0A9N8EWG0</accession>